<sequence length="87" mass="10068">MVCVLDDKIKTNLRYTHPNDRIISLNVQDSQSVIDLWKILKEVMIPNDRLFISEIELHTSAELFMVCCEGLFSNVLATLNLKVAYQR</sequence>
<accession>A0A168DDP1</accession>
<keyword evidence="2" id="KW-1185">Reference proteome</keyword>
<organism evidence="1 2">
    <name type="scientific">Paenibacillus glacialis</name>
    <dbReference type="NCBI Taxonomy" id="494026"/>
    <lineage>
        <taxon>Bacteria</taxon>
        <taxon>Bacillati</taxon>
        <taxon>Bacillota</taxon>
        <taxon>Bacilli</taxon>
        <taxon>Bacillales</taxon>
        <taxon>Paenibacillaceae</taxon>
        <taxon>Paenibacillus</taxon>
    </lineage>
</organism>
<dbReference type="Proteomes" id="UP000076967">
    <property type="component" value="Unassembled WGS sequence"/>
</dbReference>
<comment type="caution">
    <text evidence="1">The sequence shown here is derived from an EMBL/GenBank/DDBJ whole genome shotgun (WGS) entry which is preliminary data.</text>
</comment>
<evidence type="ECO:0000313" key="2">
    <source>
        <dbReference type="Proteomes" id="UP000076967"/>
    </source>
</evidence>
<protein>
    <submittedName>
        <fullName evidence="1">Uncharacterized protein</fullName>
    </submittedName>
</protein>
<proteinExistence type="predicted"/>
<dbReference type="EMBL" id="LVJH01000070">
    <property type="protein sequence ID" value="OAB34104.1"/>
    <property type="molecule type" value="Genomic_DNA"/>
</dbReference>
<name>A0A168DDP1_9BACL</name>
<gene>
    <name evidence="1" type="ORF">PGLA_24720</name>
</gene>
<evidence type="ECO:0000313" key="1">
    <source>
        <dbReference type="EMBL" id="OAB34104.1"/>
    </source>
</evidence>
<reference evidence="1 2" key="1">
    <citation type="submission" date="2016-03" db="EMBL/GenBank/DDBJ databases">
        <title>Draft genome sequence of Paenibacillus glacialis DSM 22343.</title>
        <authorList>
            <person name="Shin S.-K."/>
            <person name="Yi H."/>
        </authorList>
    </citation>
    <scope>NUCLEOTIDE SEQUENCE [LARGE SCALE GENOMIC DNA]</scope>
    <source>
        <strain evidence="1 2">DSM 22343</strain>
    </source>
</reference>
<dbReference type="AlphaFoldDB" id="A0A168DDP1"/>